<dbReference type="EMBL" id="BOMM01000014">
    <property type="protein sequence ID" value="GIE10232.1"/>
    <property type="molecule type" value="Genomic_DNA"/>
</dbReference>
<dbReference type="PANTHER" id="PTHR45713">
    <property type="entry name" value="FTP DOMAIN-CONTAINING PROTEIN"/>
    <property type="match status" value="1"/>
</dbReference>
<sequence length="743" mass="78231">MTIPVSSAPPRRRSPWRLGAVGGLVAAVVAGYAAFTTVGASAAETLLSQGKPATASSTEAAGAYLASEAVDGNTGTRWASAFADPQWLQVDLGSSQSISRVELNWETAAAKAFQIQVSANASTWTSIYSTTTSTGGNQSLSVSGTGRYVRMYGTQRTTGYGYSLWEFKVYGGGTTTPTTPPATPTTTPPTGPTVPAGGSLGANVIVFDPSQSSASIQSQADTIFKQQESNQFGTQRYVLAFKPGTYNGLNIQVGFYTSVVGLGQNPQDTRINGDITVDAGWFQGNATQNFWRSVENLSLYPVSGDDRWAVSQAAPFRRMDVHGGVNLAPNGYGWASGGYIADSRISGVEGQYSQQQWFTRNSQIGSNSNAVWNQVFVGVQGAPATSFPNPPYTTIGSAPVIREKPYLYQTGGSYAVFVPNLQTNASGASWVNGNTPGTSLPLSQFYVAKPGDSAATINQALAQGLNLIFTPGIYHVQQTINVTRANTVVLGLGYATIIPDNGVTAMQVADVDGVKIAGVLFDAGTTNSPNLLVLGPNGSSANHAGNPTTVQDVFFRIGGYIAGKATNSLLVNSNNVIIDHIWAWRADHGNAGTYGWTVNTADSGLIVNGQNVTAYGLFVEHYQKTEVLWNGNGGRTYFLQNEQPYDPPSNAAWRGDGTGYPAYKVADSVTSHEAWGMGSYAFFQNNPAVHSANGFQAPANGGVKLHNIFTISLASGTIDHVVNNIGDAATADAVVPRTVTNFP</sequence>
<name>A0A919MJJ7_9ACTN</name>
<dbReference type="RefSeq" id="WP_203816790.1">
    <property type="nucleotide sequence ID" value="NZ_BAAABP010000007.1"/>
</dbReference>
<dbReference type="InterPro" id="IPR051941">
    <property type="entry name" value="BG_Antigen-Binding_Lectin"/>
</dbReference>
<keyword evidence="3" id="KW-1185">Reference proteome</keyword>
<dbReference type="InterPro" id="IPR008979">
    <property type="entry name" value="Galactose-bd-like_sf"/>
</dbReference>
<dbReference type="PANTHER" id="PTHR45713:SF6">
    <property type="entry name" value="F5_8 TYPE C DOMAIN-CONTAINING PROTEIN"/>
    <property type="match status" value="1"/>
</dbReference>
<dbReference type="InterPro" id="IPR011050">
    <property type="entry name" value="Pectin_lyase_fold/virulence"/>
</dbReference>
<dbReference type="InterPro" id="IPR000421">
    <property type="entry name" value="FA58C"/>
</dbReference>
<evidence type="ECO:0000313" key="2">
    <source>
        <dbReference type="EMBL" id="GIE10232.1"/>
    </source>
</evidence>
<evidence type="ECO:0000259" key="1">
    <source>
        <dbReference type="PROSITE" id="PS50022"/>
    </source>
</evidence>
<dbReference type="Gene3D" id="2.60.120.260">
    <property type="entry name" value="Galactose-binding domain-like"/>
    <property type="match status" value="1"/>
</dbReference>
<protein>
    <submittedName>
        <fullName evidence="2">Coagulation factor 5/8 type</fullName>
    </submittedName>
</protein>
<dbReference type="SUPFAM" id="SSF49785">
    <property type="entry name" value="Galactose-binding domain-like"/>
    <property type="match status" value="1"/>
</dbReference>
<comment type="caution">
    <text evidence="2">The sequence shown here is derived from an EMBL/GenBank/DDBJ whole genome shotgun (WGS) entry which is preliminary data.</text>
</comment>
<proteinExistence type="predicted"/>
<evidence type="ECO:0000313" key="3">
    <source>
        <dbReference type="Proteomes" id="UP000598174"/>
    </source>
</evidence>
<organism evidence="2 3">
    <name type="scientific">Paractinoplanes ferrugineus</name>
    <dbReference type="NCBI Taxonomy" id="113564"/>
    <lineage>
        <taxon>Bacteria</taxon>
        <taxon>Bacillati</taxon>
        <taxon>Actinomycetota</taxon>
        <taxon>Actinomycetes</taxon>
        <taxon>Micromonosporales</taxon>
        <taxon>Micromonosporaceae</taxon>
        <taxon>Paractinoplanes</taxon>
    </lineage>
</organism>
<accession>A0A919MJJ7</accession>
<dbReference type="Pfam" id="PF22633">
    <property type="entry name" value="F5_F8_type_C_2"/>
    <property type="match status" value="1"/>
</dbReference>
<dbReference type="PROSITE" id="PS50022">
    <property type="entry name" value="FA58C_3"/>
    <property type="match status" value="1"/>
</dbReference>
<dbReference type="CDD" id="cd23669">
    <property type="entry name" value="GH55_SacteLam55A-like"/>
    <property type="match status" value="1"/>
</dbReference>
<reference evidence="2" key="1">
    <citation type="submission" date="2021-01" db="EMBL/GenBank/DDBJ databases">
        <title>Whole genome shotgun sequence of Actinoplanes ferrugineus NBRC 15555.</title>
        <authorList>
            <person name="Komaki H."/>
            <person name="Tamura T."/>
        </authorList>
    </citation>
    <scope>NUCLEOTIDE SEQUENCE</scope>
    <source>
        <strain evidence="2">NBRC 15555</strain>
    </source>
</reference>
<feature type="domain" description="F5/8 type C" evidence="1">
    <location>
        <begin position="33"/>
        <end position="172"/>
    </location>
</feature>
<dbReference type="AlphaFoldDB" id="A0A919MJJ7"/>
<dbReference type="Proteomes" id="UP000598174">
    <property type="component" value="Unassembled WGS sequence"/>
</dbReference>
<dbReference type="InterPro" id="IPR059186">
    <property type="entry name" value="SACTE_4363"/>
</dbReference>
<dbReference type="SUPFAM" id="SSF51126">
    <property type="entry name" value="Pectin lyase-like"/>
    <property type="match status" value="1"/>
</dbReference>
<gene>
    <name evidence="2" type="ORF">Afe05nite_20720</name>
</gene>